<dbReference type="CDD" id="cd16917">
    <property type="entry name" value="HATPase_UhpB-NarQ-NarX-like"/>
    <property type="match status" value="1"/>
</dbReference>
<keyword evidence="7" id="KW-0067">ATP-binding</keyword>
<evidence type="ECO:0000256" key="3">
    <source>
        <dbReference type="ARBA" id="ARBA00022553"/>
    </source>
</evidence>
<dbReference type="eggNOG" id="COG4585">
    <property type="taxonomic scope" value="Bacteria"/>
</dbReference>
<feature type="transmembrane region" description="Helical" evidence="9">
    <location>
        <begin position="98"/>
        <end position="120"/>
    </location>
</feature>
<accession>A0A0A6UIZ7</accession>
<feature type="transmembrane region" description="Helical" evidence="9">
    <location>
        <begin position="27"/>
        <end position="44"/>
    </location>
</feature>
<dbReference type="SUPFAM" id="SSF55874">
    <property type="entry name" value="ATPase domain of HSP90 chaperone/DNA topoisomerase II/histidine kinase"/>
    <property type="match status" value="1"/>
</dbReference>
<evidence type="ECO:0000256" key="5">
    <source>
        <dbReference type="ARBA" id="ARBA00022741"/>
    </source>
</evidence>
<keyword evidence="9" id="KW-0472">Membrane</keyword>
<keyword evidence="5" id="KW-0547">Nucleotide-binding</keyword>
<keyword evidence="9" id="KW-1133">Transmembrane helix</keyword>
<evidence type="ECO:0000256" key="8">
    <source>
        <dbReference type="ARBA" id="ARBA00023012"/>
    </source>
</evidence>
<dbReference type="PANTHER" id="PTHR24421:SF10">
    <property type="entry name" value="NITRATE_NITRITE SENSOR PROTEIN NARQ"/>
    <property type="match status" value="1"/>
</dbReference>
<comment type="catalytic activity">
    <reaction evidence="1">
        <text>ATP + protein L-histidine = ADP + protein N-phospho-L-histidine.</text>
        <dbReference type="EC" id="2.7.13.3"/>
    </reaction>
</comment>
<protein>
    <recommendedName>
        <fullName evidence="2">histidine kinase</fullName>
        <ecNumber evidence="2">2.7.13.3</ecNumber>
    </recommendedName>
</protein>
<keyword evidence="9" id="KW-0812">Transmembrane</keyword>
<gene>
    <name evidence="11" type="ORF">MB27_23130</name>
</gene>
<evidence type="ECO:0000313" key="12">
    <source>
        <dbReference type="Proteomes" id="UP000054537"/>
    </source>
</evidence>
<dbReference type="GO" id="GO:0000155">
    <property type="term" value="F:phosphorelay sensor kinase activity"/>
    <property type="evidence" value="ECO:0007669"/>
    <property type="project" value="InterPro"/>
</dbReference>
<keyword evidence="4" id="KW-0808">Transferase</keyword>
<dbReference type="GO" id="GO:0046983">
    <property type="term" value="F:protein dimerization activity"/>
    <property type="evidence" value="ECO:0007669"/>
    <property type="project" value="InterPro"/>
</dbReference>
<evidence type="ECO:0000256" key="6">
    <source>
        <dbReference type="ARBA" id="ARBA00022777"/>
    </source>
</evidence>
<dbReference type="PANTHER" id="PTHR24421">
    <property type="entry name" value="NITRATE/NITRITE SENSOR PROTEIN NARX-RELATED"/>
    <property type="match status" value="1"/>
</dbReference>
<dbReference type="EMBL" id="JRTT01000028">
    <property type="protein sequence ID" value="KHD75401.1"/>
    <property type="molecule type" value="Genomic_DNA"/>
</dbReference>
<evidence type="ECO:0000256" key="9">
    <source>
        <dbReference type="SAM" id="Phobius"/>
    </source>
</evidence>
<dbReference type="InterPro" id="IPR036890">
    <property type="entry name" value="HATPase_C_sf"/>
</dbReference>
<evidence type="ECO:0000259" key="10">
    <source>
        <dbReference type="SMART" id="SM00387"/>
    </source>
</evidence>
<feature type="transmembrane region" description="Helical" evidence="9">
    <location>
        <begin position="126"/>
        <end position="145"/>
    </location>
</feature>
<dbReference type="InterPro" id="IPR050482">
    <property type="entry name" value="Sensor_HK_TwoCompSys"/>
</dbReference>
<keyword evidence="8" id="KW-0902">Two-component regulatory system</keyword>
<keyword evidence="6" id="KW-0418">Kinase</keyword>
<sequence length="368" mass="38282">MPAWLGAFLFPFALFLAVTLPGDPAALQWLAGMGLALLLPVSLARRSPLAALVVVLVGSVAVLFAVPDQIYGRILAAIMLVVTDVLAGNVAAVRSRRVAIPVVIAVAVLQGSVAVALGFLDDVPTMLTVVSLAAVTAGVLGDSIGQRRRYATVQREQAEARAVQAERLRIARELHDMVAHSIAVIAVQAGVGRRVIDTQPAEARNALANIEDTSRDTAAALRRMLGTLRRTDAGSGPAPRDPAPGLADLDDLVARSAQAGVRVRLRRHGDPVPLPPDIDLSAFRIVQEAVTNVIRHAGTDDCDVDIRQDAGTLTIEVADDGQGPAAGAGNGLTGMRERVSLLGGEFDAGARPDGGFRVAARIPLPGAA</sequence>
<evidence type="ECO:0000256" key="2">
    <source>
        <dbReference type="ARBA" id="ARBA00012438"/>
    </source>
</evidence>
<reference evidence="11 12" key="1">
    <citation type="submission" date="2014-10" db="EMBL/GenBank/DDBJ databases">
        <title>Draft genome sequence of Actinoplanes utahensis NRRL 12052.</title>
        <authorList>
            <person name="Velasco-Bucheli B."/>
            <person name="del Cerro C."/>
            <person name="Hormigo D."/>
            <person name="Garcia J.L."/>
            <person name="Acebal C."/>
            <person name="Arroyo M."/>
            <person name="de la Mata I."/>
        </authorList>
    </citation>
    <scope>NUCLEOTIDE SEQUENCE [LARGE SCALE GENOMIC DNA]</scope>
    <source>
        <strain evidence="11 12">NRRL 12052</strain>
    </source>
</reference>
<name>A0A0A6UIZ7_ACTUT</name>
<dbReference type="Proteomes" id="UP000054537">
    <property type="component" value="Unassembled WGS sequence"/>
</dbReference>
<dbReference type="InterPro" id="IPR011712">
    <property type="entry name" value="Sig_transdc_His_kin_sub3_dim/P"/>
</dbReference>
<evidence type="ECO:0000256" key="7">
    <source>
        <dbReference type="ARBA" id="ARBA00022840"/>
    </source>
</evidence>
<keyword evidence="3" id="KW-0597">Phosphoprotein</keyword>
<dbReference type="Pfam" id="PF02518">
    <property type="entry name" value="HATPase_c"/>
    <property type="match status" value="1"/>
</dbReference>
<dbReference type="EC" id="2.7.13.3" evidence="2"/>
<dbReference type="SMART" id="SM00387">
    <property type="entry name" value="HATPase_c"/>
    <property type="match status" value="1"/>
</dbReference>
<dbReference type="AlphaFoldDB" id="A0A0A6UIZ7"/>
<proteinExistence type="predicted"/>
<evidence type="ECO:0000256" key="1">
    <source>
        <dbReference type="ARBA" id="ARBA00000085"/>
    </source>
</evidence>
<dbReference type="Gene3D" id="3.30.565.10">
    <property type="entry name" value="Histidine kinase-like ATPase, C-terminal domain"/>
    <property type="match status" value="1"/>
</dbReference>
<comment type="caution">
    <text evidence="11">The sequence shown here is derived from an EMBL/GenBank/DDBJ whole genome shotgun (WGS) entry which is preliminary data.</text>
</comment>
<evidence type="ECO:0000256" key="4">
    <source>
        <dbReference type="ARBA" id="ARBA00022679"/>
    </source>
</evidence>
<evidence type="ECO:0000313" key="11">
    <source>
        <dbReference type="EMBL" id="KHD75401.1"/>
    </source>
</evidence>
<dbReference type="Pfam" id="PF07730">
    <property type="entry name" value="HisKA_3"/>
    <property type="match status" value="1"/>
</dbReference>
<organism evidence="11 12">
    <name type="scientific">Actinoplanes utahensis</name>
    <dbReference type="NCBI Taxonomy" id="1869"/>
    <lineage>
        <taxon>Bacteria</taxon>
        <taxon>Bacillati</taxon>
        <taxon>Actinomycetota</taxon>
        <taxon>Actinomycetes</taxon>
        <taxon>Micromonosporales</taxon>
        <taxon>Micromonosporaceae</taxon>
        <taxon>Actinoplanes</taxon>
    </lineage>
</organism>
<feature type="transmembrane region" description="Helical" evidence="9">
    <location>
        <begin position="72"/>
        <end position="91"/>
    </location>
</feature>
<feature type="domain" description="Histidine kinase/HSP90-like ATPase" evidence="10">
    <location>
        <begin position="277"/>
        <end position="366"/>
    </location>
</feature>
<dbReference type="STRING" id="1869.MB27_23130"/>
<dbReference type="GO" id="GO:0005524">
    <property type="term" value="F:ATP binding"/>
    <property type="evidence" value="ECO:0007669"/>
    <property type="project" value="UniProtKB-KW"/>
</dbReference>
<dbReference type="Gene3D" id="1.20.5.1930">
    <property type="match status" value="1"/>
</dbReference>
<dbReference type="InterPro" id="IPR003594">
    <property type="entry name" value="HATPase_dom"/>
</dbReference>
<dbReference type="GO" id="GO:0016020">
    <property type="term" value="C:membrane"/>
    <property type="evidence" value="ECO:0007669"/>
    <property type="project" value="InterPro"/>
</dbReference>
<keyword evidence="12" id="KW-1185">Reference proteome</keyword>
<feature type="transmembrane region" description="Helical" evidence="9">
    <location>
        <begin position="49"/>
        <end position="66"/>
    </location>
</feature>